<dbReference type="InterPro" id="IPR000725">
    <property type="entry name" value="Olfact_rcpt"/>
</dbReference>
<feature type="transmembrane region" description="Helical" evidence="10">
    <location>
        <begin position="237"/>
        <end position="261"/>
    </location>
</feature>
<evidence type="ECO:0000256" key="7">
    <source>
        <dbReference type="ARBA" id="ARBA00023136"/>
    </source>
</evidence>
<evidence type="ECO:0000256" key="2">
    <source>
        <dbReference type="ARBA" id="ARBA00022475"/>
    </source>
</evidence>
<comment type="subcellular location">
    <subcellularLocation>
        <location evidence="1 10">Cell membrane</location>
        <topology evidence="1 10">Multi-pass membrane protein</topology>
    </subcellularLocation>
</comment>
<keyword evidence="4 9" id="KW-0812">Transmembrane</keyword>
<keyword evidence="5 10" id="KW-0552">Olfaction</keyword>
<dbReference type="PANTHER" id="PTHR26453">
    <property type="entry name" value="OLFACTORY RECEPTOR"/>
    <property type="match status" value="1"/>
</dbReference>
<keyword evidence="8 9" id="KW-0807">Transducer</keyword>
<feature type="transmembrane region" description="Helical" evidence="10">
    <location>
        <begin position="99"/>
        <end position="120"/>
    </location>
</feature>
<comment type="similarity">
    <text evidence="9">Belongs to the G-protein coupled receptor 1 family.</text>
</comment>
<feature type="domain" description="G-protein coupled receptors family 1 profile" evidence="11">
    <location>
        <begin position="41"/>
        <end position="290"/>
    </location>
</feature>
<reference evidence="13" key="1">
    <citation type="submission" date="2025-08" db="UniProtKB">
        <authorList>
            <consortium name="RefSeq"/>
        </authorList>
    </citation>
    <scope>IDENTIFICATION</scope>
</reference>
<evidence type="ECO:0000256" key="10">
    <source>
        <dbReference type="RuleBase" id="RU363047"/>
    </source>
</evidence>
<keyword evidence="12" id="KW-1185">Reference proteome</keyword>
<feature type="transmembrane region" description="Helical" evidence="10">
    <location>
        <begin position="25"/>
        <end position="47"/>
    </location>
</feature>
<evidence type="ECO:0000256" key="8">
    <source>
        <dbReference type="ARBA" id="ARBA00023224"/>
    </source>
</evidence>
<keyword evidence="7 10" id="KW-0472">Membrane</keyword>
<dbReference type="PRINTS" id="PR00245">
    <property type="entry name" value="OLFACTORYR"/>
</dbReference>
<evidence type="ECO:0000313" key="13">
    <source>
        <dbReference type="RefSeq" id="XP_015268230.1"/>
    </source>
</evidence>
<dbReference type="Gene3D" id="1.20.1070.10">
    <property type="entry name" value="Rhodopsin 7-helix transmembrane proteins"/>
    <property type="match status" value="1"/>
</dbReference>
<keyword evidence="6 10" id="KW-1133">Transmembrane helix</keyword>
<keyword evidence="2 10" id="KW-1003">Cell membrane</keyword>
<evidence type="ECO:0000313" key="12">
    <source>
        <dbReference type="Proteomes" id="UP000694871"/>
    </source>
</evidence>
<name>A0ABM1K3E3_GEKJA</name>
<dbReference type="GeneID" id="107111730"/>
<accession>A0ABM1K3E3</accession>
<gene>
    <name evidence="13" type="primary">LOC107111730</name>
</gene>
<keyword evidence="3 10" id="KW-0716">Sensory transduction</keyword>
<evidence type="ECO:0000259" key="11">
    <source>
        <dbReference type="PROSITE" id="PS50262"/>
    </source>
</evidence>
<dbReference type="SUPFAM" id="SSF81321">
    <property type="entry name" value="Family A G protein-coupled receptor-like"/>
    <property type="match status" value="1"/>
</dbReference>
<evidence type="ECO:0000256" key="1">
    <source>
        <dbReference type="ARBA" id="ARBA00004651"/>
    </source>
</evidence>
<feature type="transmembrane region" description="Helical" evidence="10">
    <location>
        <begin position="197"/>
        <end position="225"/>
    </location>
</feature>
<evidence type="ECO:0000256" key="4">
    <source>
        <dbReference type="ARBA" id="ARBA00022692"/>
    </source>
</evidence>
<dbReference type="PROSITE" id="PS50262">
    <property type="entry name" value="G_PROTEIN_RECEP_F1_2"/>
    <property type="match status" value="1"/>
</dbReference>
<sequence length="328" mass="36051">MGSDNLTATADFILVGLTNDRKTQILLFGIILILYTFILVGNLWVIMLAQVDSHLHTPMYFFLTHLSSLDICYATSTIPQMLAHLLMGRGRLSLIQCALQMYTALALGSAEALLLGVMAYDRYLAICHPLTYAASMGRWHQVQLASACWGGGFCVSVVCISLTFSHPYCDPCCINHFICEIPMVLKLACDDIHTTKAIIFLISGMIILVTFSVIMISYGLILFSVFQMHSASGLRKAFSTCGSHLSVVILFYGTTTLNYILPPSGRSPDSDKQIAVLYVVVTPLLNPIIYTLRNKDVFAAMAKVLRKIGLCLKTLKASIGPKGHQLEL</sequence>
<feature type="transmembrane region" description="Helical" evidence="10">
    <location>
        <begin position="59"/>
        <end position="78"/>
    </location>
</feature>
<dbReference type="Proteomes" id="UP000694871">
    <property type="component" value="Unplaced"/>
</dbReference>
<keyword evidence="9" id="KW-0297">G-protein coupled receptor</keyword>
<evidence type="ECO:0000256" key="5">
    <source>
        <dbReference type="ARBA" id="ARBA00022725"/>
    </source>
</evidence>
<evidence type="ECO:0000256" key="3">
    <source>
        <dbReference type="ARBA" id="ARBA00022606"/>
    </source>
</evidence>
<proteinExistence type="inferred from homology"/>
<dbReference type="RefSeq" id="XP_015268230.1">
    <property type="nucleotide sequence ID" value="XM_015412744.1"/>
</dbReference>
<feature type="transmembrane region" description="Helical" evidence="10">
    <location>
        <begin position="273"/>
        <end position="292"/>
    </location>
</feature>
<dbReference type="PRINTS" id="PR00237">
    <property type="entry name" value="GPCRRHODOPSN"/>
</dbReference>
<evidence type="ECO:0000256" key="6">
    <source>
        <dbReference type="ARBA" id="ARBA00022989"/>
    </source>
</evidence>
<organism evidence="12 13">
    <name type="scientific">Gekko japonicus</name>
    <name type="common">Schlegel's Japanese gecko</name>
    <dbReference type="NCBI Taxonomy" id="146911"/>
    <lineage>
        <taxon>Eukaryota</taxon>
        <taxon>Metazoa</taxon>
        <taxon>Chordata</taxon>
        <taxon>Craniata</taxon>
        <taxon>Vertebrata</taxon>
        <taxon>Euteleostomi</taxon>
        <taxon>Lepidosauria</taxon>
        <taxon>Squamata</taxon>
        <taxon>Bifurcata</taxon>
        <taxon>Gekkota</taxon>
        <taxon>Gekkonidae</taxon>
        <taxon>Gekkoninae</taxon>
        <taxon>Gekko</taxon>
    </lineage>
</organism>
<keyword evidence="9" id="KW-0675">Receptor</keyword>
<dbReference type="PROSITE" id="PS00237">
    <property type="entry name" value="G_PROTEIN_RECEP_F1_1"/>
    <property type="match status" value="1"/>
</dbReference>
<protein>
    <recommendedName>
        <fullName evidence="10">Olfactory receptor</fullName>
    </recommendedName>
</protein>
<dbReference type="Pfam" id="PF13853">
    <property type="entry name" value="7tm_4"/>
    <property type="match status" value="1"/>
</dbReference>
<dbReference type="InterPro" id="IPR000276">
    <property type="entry name" value="GPCR_Rhodpsn"/>
</dbReference>
<evidence type="ECO:0000256" key="9">
    <source>
        <dbReference type="RuleBase" id="RU000688"/>
    </source>
</evidence>
<dbReference type="InterPro" id="IPR017452">
    <property type="entry name" value="GPCR_Rhodpsn_7TM"/>
</dbReference>